<protein>
    <submittedName>
        <fullName evidence="1">Uncharacterized protein</fullName>
    </submittedName>
</protein>
<dbReference type="Gene3D" id="3.40.50.150">
    <property type="entry name" value="Vaccinia Virus protein VP39"/>
    <property type="match status" value="2"/>
</dbReference>
<reference evidence="1 2" key="1">
    <citation type="submission" date="2019-06" db="EMBL/GenBank/DDBJ databases">
        <title>Sequencing the genomes of 1000 actinobacteria strains.</title>
        <authorList>
            <person name="Klenk H.-P."/>
        </authorList>
    </citation>
    <scope>NUCLEOTIDE SEQUENCE [LARGE SCALE GENOMIC DNA]</scope>
    <source>
        <strain evidence="1 2">DSM 19560</strain>
    </source>
</reference>
<comment type="caution">
    <text evidence="1">The sequence shown here is derived from an EMBL/GenBank/DDBJ whole genome shotgun (WGS) entry which is preliminary data.</text>
</comment>
<accession>A0A561DVN5</accession>
<sequence length="385" mass="41225">MVGRVSVHPFPARMAPELVSSQLKSLPREAVLLDPMMGSGSFVLEAARDGFNCIGVDSDPLALLISSAAASVCPAGDAQAAGDAIASTPLRGIADLGVDDETREFIDFWFDPNARDKLSTLAIGIRESDPSIRDVLWCAFSRLIITKTLGASRARDVSHSRPHVVRDKAAIDPTERFPASVAEVLRKRAGLDPHQRAALTLLRGDARALPLANGVVGAIVTSPPYLTAIDYLRGHRMSLVWMGHSIAALRDLRGENVGSERGSARPEHLDGAFEAAVKGQVSPRREAVINRYLGDLDGLLRELARVTGDNGTITFVVANSTHSGTAVYIDDALTELGSANGLTEQGRIQRLLPATSRYLPPPTSAGGKLDNRMKVETILTFRRSA</sequence>
<dbReference type="RefSeq" id="WP_145230705.1">
    <property type="nucleotide sequence ID" value="NZ_VIVQ01000005.1"/>
</dbReference>
<organism evidence="1 2">
    <name type="scientific">Rudaeicoccus suwonensis</name>
    <dbReference type="NCBI Taxonomy" id="657409"/>
    <lineage>
        <taxon>Bacteria</taxon>
        <taxon>Bacillati</taxon>
        <taxon>Actinomycetota</taxon>
        <taxon>Actinomycetes</taxon>
        <taxon>Micrococcales</taxon>
        <taxon>Dermacoccaceae</taxon>
        <taxon>Rudaeicoccus</taxon>
    </lineage>
</organism>
<dbReference type="AlphaFoldDB" id="A0A561DVN5"/>
<name>A0A561DVN5_9MICO</name>
<proteinExistence type="predicted"/>
<evidence type="ECO:0000313" key="2">
    <source>
        <dbReference type="Proteomes" id="UP000318297"/>
    </source>
</evidence>
<evidence type="ECO:0000313" key="1">
    <source>
        <dbReference type="EMBL" id="TWE07428.1"/>
    </source>
</evidence>
<keyword evidence="2" id="KW-1185">Reference proteome</keyword>
<dbReference type="SUPFAM" id="SSF53335">
    <property type="entry name" value="S-adenosyl-L-methionine-dependent methyltransferases"/>
    <property type="match status" value="2"/>
</dbReference>
<gene>
    <name evidence="1" type="ORF">BKA23_3450</name>
</gene>
<dbReference type="OrthoDB" id="9773060at2"/>
<dbReference type="InterPro" id="IPR029063">
    <property type="entry name" value="SAM-dependent_MTases_sf"/>
</dbReference>
<dbReference type="Proteomes" id="UP000318297">
    <property type="component" value="Unassembled WGS sequence"/>
</dbReference>
<dbReference type="EMBL" id="VIVQ01000005">
    <property type="protein sequence ID" value="TWE07428.1"/>
    <property type="molecule type" value="Genomic_DNA"/>
</dbReference>